<comment type="caution">
    <text evidence="2">The sequence shown here is derived from an EMBL/GenBank/DDBJ whole genome shotgun (WGS) entry which is preliminary data.</text>
</comment>
<proteinExistence type="predicted"/>
<keyword evidence="1" id="KW-0472">Membrane</keyword>
<gene>
    <name evidence="2" type="ORF">ATK86_5358</name>
</gene>
<name>A0A2N3VH26_9NOCA</name>
<accession>A0A2N3VH26</accession>
<dbReference type="AlphaFoldDB" id="A0A2N3VH26"/>
<feature type="transmembrane region" description="Helical" evidence="1">
    <location>
        <begin position="12"/>
        <end position="29"/>
    </location>
</feature>
<protein>
    <submittedName>
        <fullName evidence="2">Uncharacterized protein</fullName>
    </submittedName>
</protein>
<evidence type="ECO:0000256" key="1">
    <source>
        <dbReference type="SAM" id="Phobius"/>
    </source>
</evidence>
<keyword evidence="1" id="KW-1133">Transmembrane helix</keyword>
<reference evidence="2 3" key="1">
    <citation type="submission" date="2017-12" db="EMBL/GenBank/DDBJ databases">
        <title>Sequencing the genomes of 1000 Actinobacteria strains.</title>
        <authorList>
            <person name="Klenk H.-P."/>
        </authorList>
    </citation>
    <scope>NUCLEOTIDE SEQUENCE [LARGE SCALE GENOMIC DNA]</scope>
    <source>
        <strain evidence="2 3">DSM 44489</strain>
    </source>
</reference>
<evidence type="ECO:0000313" key="2">
    <source>
        <dbReference type="EMBL" id="PKV80921.1"/>
    </source>
</evidence>
<sequence>MKRPDRLPEPALVRSVGVTITAVAAYLLGHTVSTEWVETVTTIYALLSASLAGLLIRPAVAPMARLEELGIQLPSGRHALPESRG</sequence>
<evidence type="ECO:0000313" key="3">
    <source>
        <dbReference type="Proteomes" id="UP000233766"/>
    </source>
</evidence>
<organism evidence="2 3">
    <name type="scientific">Nocardia fluminea</name>
    <dbReference type="NCBI Taxonomy" id="134984"/>
    <lineage>
        <taxon>Bacteria</taxon>
        <taxon>Bacillati</taxon>
        <taxon>Actinomycetota</taxon>
        <taxon>Actinomycetes</taxon>
        <taxon>Mycobacteriales</taxon>
        <taxon>Nocardiaceae</taxon>
        <taxon>Nocardia</taxon>
    </lineage>
</organism>
<keyword evidence="3" id="KW-1185">Reference proteome</keyword>
<dbReference type="Proteomes" id="UP000233766">
    <property type="component" value="Unassembled WGS sequence"/>
</dbReference>
<feature type="transmembrane region" description="Helical" evidence="1">
    <location>
        <begin position="41"/>
        <end position="60"/>
    </location>
</feature>
<dbReference type="RefSeq" id="WP_101466764.1">
    <property type="nucleotide sequence ID" value="NZ_PJMW01000002.1"/>
</dbReference>
<dbReference type="EMBL" id="PJMW01000002">
    <property type="protein sequence ID" value="PKV80921.1"/>
    <property type="molecule type" value="Genomic_DNA"/>
</dbReference>
<keyword evidence="1" id="KW-0812">Transmembrane</keyword>